<name>A0ACC0FCY7_9ERIC</name>
<sequence>MQNKLTSNSLRYPQKKKKMKFTLLFFFLATTLSTSHASSIPHQIHLLRPHSGAAGRHVPGISCLSWRLAVETDNIRGWDLVPATCETYVGHYMLGHQYREDCNAAAYAALVYAKSLKLAGDGKDVWIFDIDETALSNLPYYARSDNAFGAKEFNETTFNEWIEAGISPPVPAILFLYKKLVAMGFKIVFISGTSETYRKVRISNLKGAGYHTWEKLILKQTSESGTTAVVYKSKKRKQLVEAGYRILGNMGDQWSDLLGTYVGNRTFKVPDPMYYIS</sequence>
<accession>A0ACC0FCY7</accession>
<proteinExistence type="predicted"/>
<evidence type="ECO:0000313" key="1">
    <source>
        <dbReference type="EMBL" id="KAI7986354.1"/>
    </source>
</evidence>
<protein>
    <submittedName>
        <fullName evidence="1">Acid phosphatase 1</fullName>
    </submittedName>
</protein>
<comment type="caution">
    <text evidence="1">The sequence shown here is derived from an EMBL/GenBank/DDBJ whole genome shotgun (WGS) entry which is preliminary data.</text>
</comment>
<evidence type="ECO:0000313" key="2">
    <source>
        <dbReference type="Proteomes" id="UP001060215"/>
    </source>
</evidence>
<organism evidence="1 2">
    <name type="scientific">Camellia lanceoleosa</name>
    <dbReference type="NCBI Taxonomy" id="1840588"/>
    <lineage>
        <taxon>Eukaryota</taxon>
        <taxon>Viridiplantae</taxon>
        <taxon>Streptophyta</taxon>
        <taxon>Embryophyta</taxon>
        <taxon>Tracheophyta</taxon>
        <taxon>Spermatophyta</taxon>
        <taxon>Magnoliopsida</taxon>
        <taxon>eudicotyledons</taxon>
        <taxon>Gunneridae</taxon>
        <taxon>Pentapetalae</taxon>
        <taxon>asterids</taxon>
        <taxon>Ericales</taxon>
        <taxon>Theaceae</taxon>
        <taxon>Camellia</taxon>
    </lineage>
</organism>
<gene>
    <name evidence="1" type="ORF">LOK49_LG14G01987</name>
</gene>
<dbReference type="Proteomes" id="UP001060215">
    <property type="component" value="Chromosome 15"/>
</dbReference>
<dbReference type="EMBL" id="CM045772">
    <property type="protein sequence ID" value="KAI7986354.1"/>
    <property type="molecule type" value="Genomic_DNA"/>
</dbReference>
<keyword evidence="2" id="KW-1185">Reference proteome</keyword>
<reference evidence="1 2" key="1">
    <citation type="journal article" date="2022" name="Plant J.">
        <title>Chromosome-level genome of Camellia lanceoleosa provides a valuable resource for understanding genome evolution and self-incompatibility.</title>
        <authorList>
            <person name="Gong W."/>
            <person name="Xiao S."/>
            <person name="Wang L."/>
            <person name="Liao Z."/>
            <person name="Chang Y."/>
            <person name="Mo W."/>
            <person name="Hu G."/>
            <person name="Li W."/>
            <person name="Zhao G."/>
            <person name="Zhu H."/>
            <person name="Hu X."/>
            <person name="Ji K."/>
            <person name="Xiang X."/>
            <person name="Song Q."/>
            <person name="Yuan D."/>
            <person name="Jin S."/>
            <person name="Zhang L."/>
        </authorList>
    </citation>
    <scope>NUCLEOTIDE SEQUENCE [LARGE SCALE GENOMIC DNA]</scope>
    <source>
        <strain evidence="1">SQ_2022a</strain>
    </source>
</reference>